<evidence type="ECO:0000313" key="2">
    <source>
        <dbReference type="Proteomes" id="UP001054837"/>
    </source>
</evidence>
<sequence length="222" mass="24361">MLGCAKKMYRHCSKNGKCIKSPQEVVNLITDAIRGKGGFTVPCPSSSSVTSFERGKKWSRVPVPPPSCFVTRSLNVSLRAPVNGWKEIPSTAKSSSCRGSYHFRHLMKGGGGFWDAPRRCTGIVRRMGSASNRLKKCYNKQISLPMQSGAREGLLFHVNPLRVLHLLERKNMVTCSCPPPSCFVIRSLSVSIRAPVNGWKKIASTEKSSSNLGEDHVISATL</sequence>
<organism evidence="1 2">
    <name type="scientific">Caerostris darwini</name>
    <dbReference type="NCBI Taxonomy" id="1538125"/>
    <lineage>
        <taxon>Eukaryota</taxon>
        <taxon>Metazoa</taxon>
        <taxon>Ecdysozoa</taxon>
        <taxon>Arthropoda</taxon>
        <taxon>Chelicerata</taxon>
        <taxon>Arachnida</taxon>
        <taxon>Araneae</taxon>
        <taxon>Araneomorphae</taxon>
        <taxon>Entelegynae</taxon>
        <taxon>Araneoidea</taxon>
        <taxon>Araneidae</taxon>
        <taxon>Caerostris</taxon>
    </lineage>
</organism>
<comment type="caution">
    <text evidence="1">The sequence shown here is derived from an EMBL/GenBank/DDBJ whole genome shotgun (WGS) entry which is preliminary data.</text>
</comment>
<name>A0AAV4W8D0_9ARAC</name>
<proteinExistence type="predicted"/>
<keyword evidence="2" id="KW-1185">Reference proteome</keyword>
<dbReference type="EMBL" id="BPLQ01014248">
    <property type="protein sequence ID" value="GIY78478.1"/>
    <property type="molecule type" value="Genomic_DNA"/>
</dbReference>
<evidence type="ECO:0000313" key="1">
    <source>
        <dbReference type="EMBL" id="GIY78478.1"/>
    </source>
</evidence>
<reference evidence="1 2" key="1">
    <citation type="submission" date="2021-06" db="EMBL/GenBank/DDBJ databases">
        <title>Caerostris darwini draft genome.</title>
        <authorList>
            <person name="Kono N."/>
            <person name="Arakawa K."/>
        </authorList>
    </citation>
    <scope>NUCLEOTIDE SEQUENCE [LARGE SCALE GENOMIC DNA]</scope>
</reference>
<protein>
    <submittedName>
        <fullName evidence="1">Uncharacterized protein</fullName>
    </submittedName>
</protein>
<dbReference type="AlphaFoldDB" id="A0AAV4W8D0"/>
<dbReference type="Proteomes" id="UP001054837">
    <property type="component" value="Unassembled WGS sequence"/>
</dbReference>
<gene>
    <name evidence="1" type="ORF">CDAR_120491</name>
</gene>
<accession>A0AAV4W8D0</accession>